<evidence type="ECO:0000313" key="5">
    <source>
        <dbReference type="EMBL" id="ETX04873.1"/>
    </source>
</evidence>
<accession>W4M3X7</accession>
<dbReference type="InterPro" id="IPR000873">
    <property type="entry name" value="AMP-dep_synth/lig_dom"/>
</dbReference>
<keyword evidence="3" id="KW-0472">Membrane</keyword>
<dbReference type="GO" id="GO:0016874">
    <property type="term" value="F:ligase activity"/>
    <property type="evidence" value="ECO:0007669"/>
    <property type="project" value="UniProtKB-KW"/>
</dbReference>
<keyword evidence="2 5" id="KW-0436">Ligase</keyword>
<dbReference type="InterPro" id="IPR040097">
    <property type="entry name" value="FAAL/FAAC"/>
</dbReference>
<comment type="similarity">
    <text evidence="1">Belongs to the ATP-dependent AMP-binding enzyme family.</text>
</comment>
<comment type="caution">
    <text evidence="5">The sequence shown here is derived from an EMBL/GenBank/DDBJ whole genome shotgun (WGS) entry which is preliminary data.</text>
</comment>
<keyword evidence="6" id="KW-1185">Reference proteome</keyword>
<name>W4M3X7_9BACT</name>
<evidence type="ECO:0000256" key="1">
    <source>
        <dbReference type="ARBA" id="ARBA00006432"/>
    </source>
</evidence>
<dbReference type="Pfam" id="PF00501">
    <property type="entry name" value="AMP-binding"/>
    <property type="match status" value="1"/>
</dbReference>
<dbReference type="InterPro" id="IPR045851">
    <property type="entry name" value="AMP-bd_C_sf"/>
</dbReference>
<dbReference type="EMBL" id="AZHX01001096">
    <property type="protein sequence ID" value="ETX04873.1"/>
    <property type="molecule type" value="Genomic_DNA"/>
</dbReference>
<keyword evidence="3" id="KW-0812">Transmembrane</keyword>
<dbReference type="Proteomes" id="UP000019140">
    <property type="component" value="Unassembled WGS sequence"/>
</dbReference>
<feature type="domain" description="AMP-dependent synthetase/ligase" evidence="4">
    <location>
        <begin position="25"/>
        <end position="420"/>
    </location>
</feature>
<dbReference type="GO" id="GO:0070566">
    <property type="term" value="F:adenylyltransferase activity"/>
    <property type="evidence" value="ECO:0007669"/>
    <property type="project" value="TreeGrafter"/>
</dbReference>
<dbReference type="Gene3D" id="3.30.300.30">
    <property type="match status" value="1"/>
</dbReference>
<dbReference type="GO" id="GO:0006633">
    <property type="term" value="P:fatty acid biosynthetic process"/>
    <property type="evidence" value="ECO:0007669"/>
    <property type="project" value="TreeGrafter"/>
</dbReference>
<protein>
    <submittedName>
        <fullName evidence="5">AMP-dependent synthetase and ligase</fullName>
    </submittedName>
</protein>
<gene>
    <name evidence="5" type="ORF">ETSY2_26265</name>
</gene>
<evidence type="ECO:0000256" key="3">
    <source>
        <dbReference type="SAM" id="Phobius"/>
    </source>
</evidence>
<dbReference type="FunFam" id="3.40.50.12780:FF:000013">
    <property type="entry name" value="Long-chain-fatty-acid--AMP ligase FadD32"/>
    <property type="match status" value="1"/>
</dbReference>
<dbReference type="HOGENOM" id="CLU_000022_23_7_7"/>
<dbReference type="PANTHER" id="PTHR22754">
    <property type="entry name" value="DISCO-INTERACTING PROTEIN 2 DIP2 -RELATED"/>
    <property type="match status" value="1"/>
</dbReference>
<sequence>MKHVPHTAQILSHQQTLVDLLSQRGLQQPDRLAFRYLTEGATTEVSLTYAELDEQARTIGAMLRSIDAQGERILLLYPPGLAYITAFFGCLYAGATAIPGYPPRFHRSLERLQSMAADAQATIALTTSSFLAKTKQWFTWTPELSDLRWLSTDEIDLSLATTWTPPEITSQTLALLQYTSGSTNLPKGVMLSHQNLLHNAEQTERVLEHSEDNLGVGWLPLHHDMGLIGSVLQPLYAGFPCVLMSPMSFLQRPIRWLEAISKYRGTTSGGPNFAYDLCVRKITPDQRASLDLSCWEIAINGAEPVRHTTIDQFAAAFEPYGFRRETFYPCYGLAEATLMSTGGKKTASPVIRHIQKVALEQHQIAIPCIGAMGAQALVGCGKSFKDQSILIVDPDNLTPCAPNQIGEIWIAGPSVAQGYWNHPKETAETFRASLASGEGPYLRTGDLGFLSHGELFITSRLKDVIIIRARTHHPQDIEATVEQSHAVLRPHCVAAFAVEIEGEERLVVVQEVERRMYQKLEDHERSKTKGARRPPRHLDVEMVIGNICQTVAEKHDVQVSAVLLLRAGSIPKTSSGKIRRHACRIGFLNQTLDVVGQWYASHLKTVSQAHTASMGDQHAQRELTSLQTTIQQPDGHVA</sequence>
<reference evidence="5 6" key="1">
    <citation type="journal article" date="2014" name="Nature">
        <title>An environmental bacterial taxon with a large and distinct metabolic repertoire.</title>
        <authorList>
            <person name="Wilson M.C."/>
            <person name="Mori T."/>
            <person name="Ruckert C."/>
            <person name="Uria A.R."/>
            <person name="Helf M.J."/>
            <person name="Takada K."/>
            <person name="Gernert C."/>
            <person name="Steffens U.A."/>
            <person name="Heycke N."/>
            <person name="Schmitt S."/>
            <person name="Rinke C."/>
            <person name="Helfrich E.J."/>
            <person name="Brachmann A.O."/>
            <person name="Gurgui C."/>
            <person name="Wakimoto T."/>
            <person name="Kracht M."/>
            <person name="Crusemann M."/>
            <person name="Hentschel U."/>
            <person name="Abe I."/>
            <person name="Matsunaga S."/>
            <person name="Kalinowski J."/>
            <person name="Takeyama H."/>
            <person name="Piel J."/>
        </authorList>
    </citation>
    <scope>NUCLEOTIDE SEQUENCE [LARGE SCALE GENOMIC DNA]</scope>
    <source>
        <strain evidence="6">TSY2</strain>
    </source>
</reference>
<dbReference type="AlphaFoldDB" id="W4M3X7"/>
<evidence type="ECO:0000259" key="4">
    <source>
        <dbReference type="Pfam" id="PF00501"/>
    </source>
</evidence>
<dbReference type="PATRIC" id="fig|1429439.4.peg.4457"/>
<dbReference type="GO" id="GO:0071766">
    <property type="term" value="P:Actinobacterium-type cell wall biogenesis"/>
    <property type="evidence" value="ECO:0007669"/>
    <property type="project" value="UniProtKB-ARBA"/>
</dbReference>
<keyword evidence="3" id="KW-1133">Transmembrane helix</keyword>
<dbReference type="InterPro" id="IPR042099">
    <property type="entry name" value="ANL_N_sf"/>
</dbReference>
<evidence type="ECO:0000256" key="2">
    <source>
        <dbReference type="ARBA" id="ARBA00022598"/>
    </source>
</evidence>
<dbReference type="CDD" id="cd05931">
    <property type="entry name" value="FAAL"/>
    <property type="match status" value="1"/>
</dbReference>
<dbReference type="PANTHER" id="PTHR22754:SF32">
    <property type="entry name" value="DISCO-INTERACTING PROTEIN 2"/>
    <property type="match status" value="1"/>
</dbReference>
<dbReference type="SUPFAM" id="SSF56801">
    <property type="entry name" value="Acetyl-CoA synthetase-like"/>
    <property type="match status" value="1"/>
</dbReference>
<feature type="transmembrane region" description="Helical" evidence="3">
    <location>
        <begin position="81"/>
        <end position="101"/>
    </location>
</feature>
<dbReference type="GO" id="GO:0005886">
    <property type="term" value="C:plasma membrane"/>
    <property type="evidence" value="ECO:0007669"/>
    <property type="project" value="TreeGrafter"/>
</dbReference>
<evidence type="ECO:0000313" key="6">
    <source>
        <dbReference type="Proteomes" id="UP000019140"/>
    </source>
</evidence>
<organism evidence="5 6">
    <name type="scientific">Candidatus Entotheonella gemina</name>
    <dbReference type="NCBI Taxonomy" id="1429439"/>
    <lineage>
        <taxon>Bacteria</taxon>
        <taxon>Pseudomonadati</taxon>
        <taxon>Nitrospinota/Tectimicrobiota group</taxon>
        <taxon>Candidatus Tectimicrobiota</taxon>
        <taxon>Candidatus Entotheonellia</taxon>
        <taxon>Candidatus Entotheonellales</taxon>
        <taxon>Candidatus Entotheonellaceae</taxon>
        <taxon>Candidatus Entotheonella</taxon>
    </lineage>
</organism>
<proteinExistence type="inferred from homology"/>
<dbReference type="Gene3D" id="3.40.50.12780">
    <property type="entry name" value="N-terminal domain of ligase-like"/>
    <property type="match status" value="1"/>
</dbReference>